<accession>A0A2C9US32</accession>
<feature type="compositionally biased region" description="Low complexity" evidence="1">
    <location>
        <begin position="45"/>
        <end position="55"/>
    </location>
</feature>
<dbReference type="EMBL" id="CM004399">
    <property type="protein sequence ID" value="OAY34063.1"/>
    <property type="molecule type" value="Genomic_DNA"/>
</dbReference>
<name>A0A2C9US32_MANES</name>
<keyword evidence="2" id="KW-0472">Membrane</keyword>
<sequence>MVLLLFVQLCFPLRIPLICAIFIFYISSSGFRRPPSIKTVRLTKAKPALSSSSPLRRSRSKDQPFM</sequence>
<keyword evidence="2" id="KW-0812">Transmembrane</keyword>
<protein>
    <submittedName>
        <fullName evidence="3">Uncharacterized protein</fullName>
    </submittedName>
</protein>
<dbReference type="AlphaFoldDB" id="A0A2C9US32"/>
<feature type="transmembrane region" description="Helical" evidence="2">
    <location>
        <begin position="6"/>
        <end position="26"/>
    </location>
</feature>
<evidence type="ECO:0000256" key="1">
    <source>
        <dbReference type="SAM" id="MobiDB-lite"/>
    </source>
</evidence>
<evidence type="ECO:0000313" key="3">
    <source>
        <dbReference type="EMBL" id="OAY34063.1"/>
    </source>
</evidence>
<feature type="region of interest" description="Disordered" evidence="1">
    <location>
        <begin position="45"/>
        <end position="66"/>
    </location>
</feature>
<evidence type="ECO:0000256" key="2">
    <source>
        <dbReference type="SAM" id="Phobius"/>
    </source>
</evidence>
<proteinExistence type="predicted"/>
<reference evidence="3" key="1">
    <citation type="submission" date="2016-02" db="EMBL/GenBank/DDBJ databases">
        <title>WGS assembly of Manihot esculenta.</title>
        <authorList>
            <person name="Bredeson J.V."/>
            <person name="Prochnik S.E."/>
            <person name="Lyons J.B."/>
            <person name="Schmutz J."/>
            <person name="Grimwood J."/>
            <person name="Vrebalov J."/>
            <person name="Bart R.S."/>
            <person name="Amuge T."/>
            <person name="Ferguson M.E."/>
            <person name="Green R."/>
            <person name="Putnam N."/>
            <person name="Stites J."/>
            <person name="Rounsley S."/>
            <person name="Rokhsar D.S."/>
        </authorList>
    </citation>
    <scope>NUCLEOTIDE SEQUENCE [LARGE SCALE GENOMIC DNA]</scope>
    <source>
        <tissue evidence="3">Leaf</tissue>
    </source>
</reference>
<gene>
    <name evidence="3" type="ORF">MANES_13G146900</name>
</gene>
<keyword evidence="2" id="KW-1133">Transmembrane helix</keyword>
<organism evidence="3">
    <name type="scientific">Manihot esculenta</name>
    <name type="common">Cassava</name>
    <name type="synonym">Jatropha manihot</name>
    <dbReference type="NCBI Taxonomy" id="3983"/>
    <lineage>
        <taxon>Eukaryota</taxon>
        <taxon>Viridiplantae</taxon>
        <taxon>Streptophyta</taxon>
        <taxon>Embryophyta</taxon>
        <taxon>Tracheophyta</taxon>
        <taxon>Spermatophyta</taxon>
        <taxon>Magnoliopsida</taxon>
        <taxon>eudicotyledons</taxon>
        <taxon>Gunneridae</taxon>
        <taxon>Pentapetalae</taxon>
        <taxon>rosids</taxon>
        <taxon>fabids</taxon>
        <taxon>Malpighiales</taxon>
        <taxon>Euphorbiaceae</taxon>
        <taxon>Crotonoideae</taxon>
        <taxon>Manihoteae</taxon>
        <taxon>Manihot</taxon>
    </lineage>
</organism>